<evidence type="ECO:0000313" key="6">
    <source>
        <dbReference type="Proteomes" id="UP000005239"/>
    </source>
</evidence>
<dbReference type="Proteomes" id="UP000005239">
    <property type="component" value="Unassembled WGS sequence"/>
</dbReference>
<dbReference type="PANTHER" id="PTHR44590:SF3">
    <property type="entry name" value="CARBOXYLESTERASE TYPE B DOMAIN-CONTAINING PROTEIN"/>
    <property type="match status" value="1"/>
</dbReference>
<protein>
    <recommendedName>
        <fullName evidence="4">Carboxylic ester hydrolase</fullName>
        <ecNumber evidence="4">3.1.1.-</ecNumber>
    </recommendedName>
</protein>
<organism evidence="5 6">
    <name type="scientific">Pristionchus pacificus</name>
    <name type="common">Parasitic nematode worm</name>
    <dbReference type="NCBI Taxonomy" id="54126"/>
    <lineage>
        <taxon>Eukaryota</taxon>
        <taxon>Metazoa</taxon>
        <taxon>Ecdysozoa</taxon>
        <taxon>Nematoda</taxon>
        <taxon>Chromadorea</taxon>
        <taxon>Rhabditida</taxon>
        <taxon>Rhabditina</taxon>
        <taxon>Diplogasteromorpha</taxon>
        <taxon>Diplogasteroidea</taxon>
        <taxon>Neodiplogasteridae</taxon>
        <taxon>Pristionchus</taxon>
    </lineage>
</organism>
<dbReference type="SUPFAM" id="SSF53474">
    <property type="entry name" value="alpha/beta-Hydrolases"/>
    <property type="match status" value="1"/>
</dbReference>
<reference evidence="5" key="2">
    <citation type="submission" date="2022-06" db="UniProtKB">
        <authorList>
            <consortium name="EnsemblMetazoa"/>
        </authorList>
    </citation>
    <scope>IDENTIFICATION</scope>
    <source>
        <strain evidence="5">PS312</strain>
    </source>
</reference>
<accession>A0A8R1YKI1</accession>
<dbReference type="PANTHER" id="PTHR44590">
    <property type="entry name" value="CARBOXYLIC ESTER HYDROLASE-RELATED"/>
    <property type="match status" value="1"/>
</dbReference>
<accession>A0A454XUT8</accession>
<keyword evidence="6" id="KW-1185">Reference proteome</keyword>
<dbReference type="OMA" id="RCERWID"/>
<dbReference type="PROSITE" id="PS00122">
    <property type="entry name" value="CARBOXYLESTERASE_B_1"/>
    <property type="match status" value="1"/>
</dbReference>
<sequence>MDYSSSPTITTCKGEIRGKRLIDEPEFQADAYLGIPYAQPPLGDLRFKKSIPAREWTGTRECVEHPAKCVQMLSELLSQNDKDWPASEDCLYLNVFCSGEYSEKMRPVLVFIHGGGFACGSVKAYGDRGICDGLVRQGLVVVMVQYRLGILGFFSTGDESCPGNFGLWDQLAALQWVQTNIGQFGGDRDHVTICGQSAGGACADLLSLSPHSKGLFHRIIPMAGNARTPWSHKSSTADWCRRYAEDTLGVNAETSEELMAQLRRMPADRLAVALDAVMLRNEAELGFCPVIDGDLFPAPIEELLAAAPALPVMIGLTTLECGLLIPNEDLTDEHLEKAVKALLPKNASEGSTEALSAMYKEVALRKQPAHATWRVLIEATSDRIINIATMKVLHECIRRGAPAYFYVFDYYNKACIGPTANNAPCSDAPHCAELAYVFNGGVIAPFTFTKDDHRVAQLMMRTFANFAKNSNPNDEGSSSWQPCDAAHPGRHMALGMQPRMEEQFLEGRCERWIDFMQ</sequence>
<keyword evidence="2" id="KW-0719">Serine esterase</keyword>
<evidence type="ECO:0000313" key="5">
    <source>
        <dbReference type="EnsemblMetazoa" id="PPA22191.1"/>
    </source>
</evidence>
<proteinExistence type="inferred from homology"/>
<comment type="similarity">
    <text evidence="1 4">Belongs to the type-B carboxylesterase/lipase family.</text>
</comment>
<evidence type="ECO:0000256" key="1">
    <source>
        <dbReference type="ARBA" id="ARBA00005964"/>
    </source>
</evidence>
<reference evidence="6" key="1">
    <citation type="journal article" date="2008" name="Nat. Genet.">
        <title>The Pristionchus pacificus genome provides a unique perspective on nematode lifestyle and parasitism.</title>
        <authorList>
            <person name="Dieterich C."/>
            <person name="Clifton S.W."/>
            <person name="Schuster L.N."/>
            <person name="Chinwalla A."/>
            <person name="Delehaunty K."/>
            <person name="Dinkelacker I."/>
            <person name="Fulton L."/>
            <person name="Fulton R."/>
            <person name="Godfrey J."/>
            <person name="Minx P."/>
            <person name="Mitreva M."/>
            <person name="Roeseler W."/>
            <person name="Tian H."/>
            <person name="Witte H."/>
            <person name="Yang S.P."/>
            <person name="Wilson R.K."/>
            <person name="Sommer R.J."/>
        </authorList>
    </citation>
    <scope>NUCLEOTIDE SEQUENCE [LARGE SCALE GENOMIC DNA]</scope>
    <source>
        <strain evidence="6">PS312</strain>
    </source>
</reference>
<dbReference type="EC" id="3.1.1.-" evidence="4"/>
<dbReference type="InterPro" id="IPR019826">
    <property type="entry name" value="Carboxylesterase_B_AS"/>
</dbReference>
<dbReference type="Gene3D" id="3.40.50.1820">
    <property type="entry name" value="alpha/beta hydrolase"/>
    <property type="match status" value="1"/>
</dbReference>
<dbReference type="InterPro" id="IPR029058">
    <property type="entry name" value="AB_hydrolase_fold"/>
</dbReference>
<evidence type="ECO:0000256" key="4">
    <source>
        <dbReference type="RuleBase" id="RU361235"/>
    </source>
</evidence>
<dbReference type="GO" id="GO:0052689">
    <property type="term" value="F:carboxylic ester hydrolase activity"/>
    <property type="evidence" value="ECO:0007669"/>
    <property type="project" value="UniProtKB-KW"/>
</dbReference>
<dbReference type="OrthoDB" id="19653at2759"/>
<gene>
    <name evidence="5" type="primary">WBGene00111745</name>
</gene>
<dbReference type="EnsemblMetazoa" id="PPA22191.1">
    <property type="protein sequence ID" value="PPA22191.1"/>
    <property type="gene ID" value="WBGene00111745"/>
</dbReference>
<dbReference type="AlphaFoldDB" id="A0A454XUT8"/>
<evidence type="ECO:0000256" key="3">
    <source>
        <dbReference type="ARBA" id="ARBA00022801"/>
    </source>
</evidence>
<keyword evidence="3 4" id="KW-0378">Hydrolase</keyword>
<evidence type="ECO:0000256" key="2">
    <source>
        <dbReference type="ARBA" id="ARBA00022487"/>
    </source>
</evidence>
<dbReference type="Pfam" id="PF00135">
    <property type="entry name" value="COesterase"/>
    <property type="match status" value="1"/>
</dbReference>
<dbReference type="InterPro" id="IPR002018">
    <property type="entry name" value="CarbesteraseB"/>
</dbReference>
<name>A0A454XUT8_PRIPA</name>